<evidence type="ECO:0000313" key="4">
    <source>
        <dbReference type="Proteomes" id="UP000217790"/>
    </source>
</evidence>
<proteinExistence type="predicted"/>
<sequence length="221" mass="24157">MVFLHLATTTTMLVFHDHSRDRSSIADICLSPLIAEAATCLGQMHLARGRCPLPKRRYSSCPILVVTKGIQCYVTESMEATTRLVHAANRLSALLSIPMHPRYEHGGSNERIVAQSRKQKGGQASALWRSNTTSRRSRRRAKTPKGEGRTDGSHSFGAWRRAVQIHSALAAKYTLTSKFSATITYISSLGVNAAILNDGIGCSPGLKSSRTRLPTPRSRDG</sequence>
<dbReference type="EMBL" id="KZ293666">
    <property type="protein sequence ID" value="PBK90303.1"/>
    <property type="molecule type" value="Genomic_DNA"/>
</dbReference>
<dbReference type="InParanoid" id="A0A2H3DFT6"/>
<reference evidence="4" key="1">
    <citation type="journal article" date="2017" name="Nat. Ecol. Evol.">
        <title>Genome expansion and lineage-specific genetic innovations in the forest pathogenic fungi Armillaria.</title>
        <authorList>
            <person name="Sipos G."/>
            <person name="Prasanna A.N."/>
            <person name="Walter M.C."/>
            <person name="O'Connor E."/>
            <person name="Balint B."/>
            <person name="Krizsan K."/>
            <person name="Kiss B."/>
            <person name="Hess J."/>
            <person name="Varga T."/>
            <person name="Slot J."/>
            <person name="Riley R."/>
            <person name="Boka B."/>
            <person name="Rigling D."/>
            <person name="Barry K."/>
            <person name="Lee J."/>
            <person name="Mihaltcheva S."/>
            <person name="LaButti K."/>
            <person name="Lipzen A."/>
            <person name="Waldron R."/>
            <person name="Moloney N.M."/>
            <person name="Sperisen C."/>
            <person name="Kredics L."/>
            <person name="Vagvoelgyi C."/>
            <person name="Patrignani A."/>
            <person name="Fitzpatrick D."/>
            <person name="Nagy I."/>
            <person name="Doyle S."/>
            <person name="Anderson J.B."/>
            <person name="Grigoriev I.V."/>
            <person name="Gueldener U."/>
            <person name="Muensterkoetter M."/>
            <person name="Nagy L.G."/>
        </authorList>
    </citation>
    <scope>NUCLEOTIDE SEQUENCE [LARGE SCALE GENOMIC DNA]</scope>
    <source>
        <strain evidence="4">Ar21-2</strain>
    </source>
</reference>
<name>A0A2H3DFT6_ARMGA</name>
<dbReference type="AlphaFoldDB" id="A0A2H3DFT6"/>
<protein>
    <submittedName>
        <fullName evidence="2">Uncharacterized protein</fullName>
    </submittedName>
</protein>
<reference evidence="2" key="2">
    <citation type="journal article" date="2017" name="Nat. Ecol. Evol.">
        <title>Lineage-specific genetic innovations streamline the genomes of Armillaria species to pathogenesis.</title>
        <authorList>
            <consortium name="DOE Joint Genome Institute"/>
            <person name="Sipos G."/>
            <person name="Prasanna A.N."/>
            <person name="Walter M.C."/>
            <person name="O'Connor E."/>
            <person name="Balint B."/>
            <person name="Krizsan K."/>
            <person name="Kiss B."/>
            <person name="Hess J."/>
            <person name="Varga T."/>
            <person name="Slot J."/>
            <person name="Riley R."/>
            <person name="Boka B."/>
            <person name="Rigling D."/>
            <person name="Barry K."/>
            <person name="Lee J."/>
            <person name="Mihaltcheva S."/>
            <person name="LaButti K."/>
            <person name="Lipzen A."/>
            <person name="Waldron R."/>
            <person name="Moloney N.M."/>
            <person name="Sperisen C."/>
            <person name="Kredics L."/>
            <person name="Vagvolgyi C."/>
            <person name="Patrignani A."/>
            <person name="Fitzpatrick D."/>
            <person name="Nagy I."/>
            <person name="Doyle S."/>
            <person name="Anderson J."/>
            <person name="Grigoriev I.V."/>
            <person name="Guldener U."/>
            <person name="Munsterkotter M."/>
            <person name="Nagy L.G."/>
        </authorList>
    </citation>
    <scope>NUCLEOTIDE SEQUENCE [LARGE SCALE GENOMIC DNA]</scope>
    <source>
        <strain evidence="2">Ar21-2</strain>
    </source>
</reference>
<gene>
    <name evidence="2" type="ORF">ARMGADRAFT_312962</name>
    <name evidence="3" type="ORF">ARMGADRAFT_312999</name>
</gene>
<evidence type="ECO:0000256" key="1">
    <source>
        <dbReference type="SAM" id="MobiDB-lite"/>
    </source>
</evidence>
<dbReference type="Proteomes" id="UP000217790">
    <property type="component" value="Unassembled WGS sequence"/>
</dbReference>
<organism evidence="2 4">
    <name type="scientific">Armillaria gallica</name>
    <name type="common">Bulbous honey fungus</name>
    <name type="synonym">Armillaria bulbosa</name>
    <dbReference type="NCBI Taxonomy" id="47427"/>
    <lineage>
        <taxon>Eukaryota</taxon>
        <taxon>Fungi</taxon>
        <taxon>Dikarya</taxon>
        <taxon>Basidiomycota</taxon>
        <taxon>Agaricomycotina</taxon>
        <taxon>Agaricomycetes</taxon>
        <taxon>Agaricomycetidae</taxon>
        <taxon>Agaricales</taxon>
        <taxon>Marasmiineae</taxon>
        <taxon>Physalacriaceae</taxon>
        <taxon>Armillaria</taxon>
    </lineage>
</organism>
<evidence type="ECO:0000313" key="2">
    <source>
        <dbReference type="EMBL" id="PBK90302.1"/>
    </source>
</evidence>
<feature type="region of interest" description="Disordered" evidence="1">
    <location>
        <begin position="114"/>
        <end position="155"/>
    </location>
</feature>
<dbReference type="EMBL" id="KZ293666">
    <property type="protein sequence ID" value="PBK90302.1"/>
    <property type="molecule type" value="Genomic_DNA"/>
</dbReference>
<keyword evidence="4" id="KW-1185">Reference proteome</keyword>
<evidence type="ECO:0000313" key="3">
    <source>
        <dbReference type="EMBL" id="PBK90303.1"/>
    </source>
</evidence>
<accession>A0A2H3DFT6</accession>